<evidence type="ECO:0000256" key="3">
    <source>
        <dbReference type="PROSITE-ProRule" id="PRU00221"/>
    </source>
</evidence>
<evidence type="ECO:0000256" key="4">
    <source>
        <dbReference type="SAM" id="MobiDB-lite"/>
    </source>
</evidence>
<dbReference type="PROSITE" id="PS50294">
    <property type="entry name" value="WD_REPEATS_REGION"/>
    <property type="match status" value="1"/>
</dbReference>
<dbReference type="GO" id="GO:0005774">
    <property type="term" value="C:vacuolar membrane"/>
    <property type="evidence" value="ECO:0007669"/>
    <property type="project" value="TreeGrafter"/>
</dbReference>
<proteinExistence type="predicted"/>
<accession>A0A9P6TDU5</accession>
<feature type="domain" description="WDR59/RTC1-like RING zinc finger" evidence="5">
    <location>
        <begin position="1162"/>
        <end position="1209"/>
    </location>
</feature>
<dbReference type="GO" id="GO:0034198">
    <property type="term" value="P:cellular response to amino acid starvation"/>
    <property type="evidence" value="ECO:0007669"/>
    <property type="project" value="TreeGrafter"/>
</dbReference>
<gene>
    <name evidence="6" type="ORF">CROQUDRAFT_75131</name>
</gene>
<dbReference type="Gene3D" id="2.130.10.10">
    <property type="entry name" value="YVTN repeat-like/Quinoprotein amine dehydrogenase"/>
    <property type="match status" value="1"/>
</dbReference>
<feature type="region of interest" description="Disordered" evidence="4">
    <location>
        <begin position="992"/>
        <end position="1020"/>
    </location>
</feature>
<feature type="region of interest" description="Disordered" evidence="4">
    <location>
        <begin position="730"/>
        <end position="773"/>
    </location>
</feature>
<reference evidence="6" key="1">
    <citation type="submission" date="2013-11" db="EMBL/GenBank/DDBJ databases">
        <title>Genome sequence of the fusiform rust pathogen reveals effectors for host alternation and coevolution with pine.</title>
        <authorList>
            <consortium name="DOE Joint Genome Institute"/>
            <person name="Smith K."/>
            <person name="Pendleton A."/>
            <person name="Kubisiak T."/>
            <person name="Anderson C."/>
            <person name="Salamov A."/>
            <person name="Aerts A."/>
            <person name="Riley R."/>
            <person name="Clum A."/>
            <person name="Lindquist E."/>
            <person name="Ence D."/>
            <person name="Campbell M."/>
            <person name="Kronenberg Z."/>
            <person name="Feau N."/>
            <person name="Dhillon B."/>
            <person name="Hamelin R."/>
            <person name="Burleigh J."/>
            <person name="Smith J."/>
            <person name="Yandell M."/>
            <person name="Nelson C."/>
            <person name="Grigoriev I."/>
            <person name="Davis J."/>
        </authorList>
    </citation>
    <scope>NUCLEOTIDE SEQUENCE</scope>
    <source>
        <strain evidence="6">G11</strain>
    </source>
</reference>
<dbReference type="EMBL" id="MU167234">
    <property type="protein sequence ID" value="KAG0148717.1"/>
    <property type="molecule type" value="Genomic_DNA"/>
</dbReference>
<feature type="region of interest" description="Disordered" evidence="4">
    <location>
        <begin position="952"/>
        <end position="971"/>
    </location>
</feature>
<dbReference type="CDD" id="cd16488">
    <property type="entry name" value="mRING-H2-C3H3C2_Mio-like"/>
    <property type="match status" value="1"/>
</dbReference>
<keyword evidence="1 3" id="KW-0853">WD repeat</keyword>
<dbReference type="InterPro" id="IPR049566">
    <property type="entry name" value="WDR59_RTC1-like_RING_Znf"/>
</dbReference>
<dbReference type="PROSITE" id="PS00678">
    <property type="entry name" value="WD_REPEATS_1"/>
    <property type="match status" value="1"/>
</dbReference>
<dbReference type="PROSITE" id="PS50082">
    <property type="entry name" value="WD_REPEATS_2"/>
    <property type="match status" value="1"/>
</dbReference>
<dbReference type="GO" id="GO:0035591">
    <property type="term" value="F:signaling adaptor activity"/>
    <property type="evidence" value="ECO:0007669"/>
    <property type="project" value="TreeGrafter"/>
</dbReference>
<evidence type="ECO:0000313" key="7">
    <source>
        <dbReference type="Proteomes" id="UP000886653"/>
    </source>
</evidence>
<dbReference type="GO" id="GO:0035859">
    <property type="term" value="C:Seh1-associated complex"/>
    <property type="evidence" value="ECO:0007669"/>
    <property type="project" value="TreeGrafter"/>
</dbReference>
<dbReference type="InterPro" id="IPR019775">
    <property type="entry name" value="WD40_repeat_CS"/>
</dbReference>
<dbReference type="Pfam" id="PF17120">
    <property type="entry name" value="zf-RING_16"/>
    <property type="match status" value="1"/>
</dbReference>
<keyword evidence="7" id="KW-1185">Reference proteome</keyword>
<organism evidence="6 7">
    <name type="scientific">Cronartium quercuum f. sp. fusiforme G11</name>
    <dbReference type="NCBI Taxonomy" id="708437"/>
    <lineage>
        <taxon>Eukaryota</taxon>
        <taxon>Fungi</taxon>
        <taxon>Dikarya</taxon>
        <taxon>Basidiomycota</taxon>
        <taxon>Pucciniomycotina</taxon>
        <taxon>Pucciniomycetes</taxon>
        <taxon>Pucciniales</taxon>
        <taxon>Coleosporiaceae</taxon>
        <taxon>Cronartium</taxon>
    </lineage>
</organism>
<evidence type="ECO:0000259" key="5">
    <source>
        <dbReference type="Pfam" id="PF17120"/>
    </source>
</evidence>
<comment type="caution">
    <text evidence="6">The sequence shown here is derived from an EMBL/GenBank/DDBJ whole genome shotgun (WGS) entry which is preliminary data.</text>
</comment>
<protein>
    <recommendedName>
        <fullName evidence="5">WDR59/RTC1-like RING zinc finger domain-containing protein</fullName>
    </recommendedName>
</protein>
<dbReference type="InterPro" id="IPR001680">
    <property type="entry name" value="WD40_rpt"/>
</dbReference>
<feature type="compositionally biased region" description="Basic and acidic residues" evidence="4">
    <location>
        <begin position="1002"/>
        <end position="1011"/>
    </location>
</feature>
<dbReference type="PANTHER" id="PTHR46170:SF1">
    <property type="entry name" value="GATOR COMPLEX PROTEIN WDR59"/>
    <property type="match status" value="1"/>
</dbReference>
<dbReference type="InterPro" id="IPR036322">
    <property type="entry name" value="WD40_repeat_dom_sf"/>
</dbReference>
<dbReference type="InterPro" id="IPR049567">
    <property type="entry name" value="WDR59-like"/>
</dbReference>
<dbReference type="PANTHER" id="PTHR46170">
    <property type="entry name" value="GATOR COMPLEX PROTEIN WDR59"/>
    <property type="match status" value="1"/>
</dbReference>
<name>A0A9P6TDU5_9BASI</name>
<evidence type="ECO:0000256" key="1">
    <source>
        <dbReference type="ARBA" id="ARBA00022574"/>
    </source>
</evidence>
<dbReference type="Proteomes" id="UP000886653">
    <property type="component" value="Unassembled WGS sequence"/>
</dbReference>
<feature type="repeat" description="WD" evidence="3">
    <location>
        <begin position="216"/>
        <end position="258"/>
    </location>
</feature>
<dbReference type="Pfam" id="PF00400">
    <property type="entry name" value="WD40"/>
    <property type="match status" value="2"/>
</dbReference>
<dbReference type="GO" id="GO:1904263">
    <property type="term" value="P:positive regulation of TORC1 signaling"/>
    <property type="evidence" value="ECO:0007669"/>
    <property type="project" value="TreeGrafter"/>
</dbReference>
<keyword evidence="2" id="KW-0677">Repeat</keyword>
<dbReference type="OrthoDB" id="311712at2759"/>
<feature type="compositionally biased region" description="Polar residues" evidence="4">
    <location>
        <begin position="755"/>
        <end position="773"/>
    </location>
</feature>
<dbReference type="SUPFAM" id="SSF50978">
    <property type="entry name" value="WD40 repeat-like"/>
    <property type="match status" value="1"/>
</dbReference>
<dbReference type="SMART" id="SM00320">
    <property type="entry name" value="WD40"/>
    <property type="match status" value="5"/>
</dbReference>
<dbReference type="AlphaFoldDB" id="A0A9P6TDU5"/>
<feature type="compositionally biased region" description="Polar residues" evidence="4">
    <location>
        <begin position="992"/>
        <end position="1001"/>
    </location>
</feature>
<dbReference type="InterPro" id="IPR015943">
    <property type="entry name" value="WD40/YVTN_repeat-like_dom_sf"/>
</dbReference>
<evidence type="ECO:0000313" key="6">
    <source>
        <dbReference type="EMBL" id="KAG0148717.1"/>
    </source>
</evidence>
<evidence type="ECO:0000256" key="2">
    <source>
        <dbReference type="ARBA" id="ARBA00022737"/>
    </source>
</evidence>
<sequence length="1258" mass="140393">MADPSDTFYQTLELSLNEPILGLSISPENRDVVLGARKGLFIVDLNHPYQPPRFLAHSATWDVADIQWSPHPERRKWVASTSSQKALIWNLDLPYHSQMTSQKNSTSNMTGDPTLNPDRTAHSPIEFVLEAHTRAICDINWSVFNVDVLATCGIDSYVYAFDLRSGSRAVQGFCAWNSPATQVKWNRQNSHLLASSHDSRVLVWDTRRPGSPLLEIKAHDEKIYGVDWSRRSGDWLVTCSLDKTVKFWSINSPQAPSQTIETPSPVRRARHLPFGHGVMTLPQRLDRVLRMWSQSCPTNPIAIFAGHKDTVREFVWRTRGGENSAYDDRQFQLVTWGNDRKLRLWPVSQDVLDKAGFKLGSPIDVRVTRKGTSTNRSFRHSSLTVPFVPSPPSISVSSFRMGKLHNSSSASSSVAPAFHHNHASSPRNRAVTLSEGVKSFDRRKAQGARRHVRHPGFMTRQSALGVTDMSSDRLTWMEGVKLYRQSECVEGEDDRLNVSGDLIYTRSLSRDTRICSSNDLTPDDSRKPTPTLGEELTAAQRNLPRVTFEQLTVQARKCSVGLYGPWAAREGIAFIRATFTFPKSYPELKPPSIEIGRSSDVSARTRAYLLKSARELMQDYVKRQEPGSLEACLKFLLGDRSLIETEKTDRYVDSDEEMRDPEIGMRPDILQNNTNVPTPRLGKAFFSPHGHLMRFYCGNGWTPNRMITALPPAKRNYKFEAFGTLALSPRTNRANESDDESESDEALRLPMSRRLPSQPNRLPTTSHSMPSRQLSTAVKIQPIEILKPLPIPVLESFDAKKIAGSAKELALHVDPVRYTIWATIEIFLEGSDGLRDSEITHANSKMFFTIFEYLKSVKDLETLGYLACVMEMNRRAQSVLDDQPPRRTDQVVSQIDYFTSKQVNKPSPSLSSSLSAGTLDATLALEPSSQSPSKSSWSQFFLSLTQGTALSSTSHHVTAPGTSKTSSSSATQVYSVPAASLDKAVVKLKQQLGVSPSANEQSSKRDWRNRLDGGVGNQERNVGSIADVGQVEAGLKKNTGSRPRRRRRVYRVIEYQQPETELSDTLEDPALQIELESYRYFLADVLLRRGAQVDRTMVVKMLRGSDPYGPPDHPLRAQAQALSGVDESSVMELSLRCLRCGGGLEGLERRCGLCERVGKVPMCSVCHRRVPTLAQDCLQCFHGGHVDCMRAWWKDEQTCATGCGCFCVSSGGICGILNTTEPEVSGGSDCTSVRTMMRQKSDSRSYSSRITSYVAVML</sequence>